<sequence length="272" mass="31129">MRCLFCKKISTGSTSVEHIVPESLGNKSHTLRPGIVCDTCNNYFARKVERPFLEHESIEMLRFKQSVESKKGKVPPAKGLLNFKYPVTARKYTKGGLAGTVEVATDEALEEIMNRKDSMIIFPDEVPLPSGSIVSRFLAKVALEVLAQRLANHPDGLEYLVDEEQFDLIRNHARKGETAEWPFHVRQIYDENKSWLSKNGQSIQLMFEYDILVTKENEWYFVLVLFGTEFTINYGAPEIEGYLSWLKENDNESPLYKGKNAEKMNNIPDINE</sequence>
<dbReference type="Pfam" id="PF14279">
    <property type="entry name" value="HNH_5"/>
    <property type="match status" value="1"/>
</dbReference>
<reference evidence="2" key="1">
    <citation type="submission" date="2020-05" db="EMBL/GenBank/DDBJ databases">
        <authorList>
            <person name="Brown S."/>
            <person name="Huntemann M."/>
            <person name="Clum A."/>
            <person name="Spunde A."/>
            <person name="Palaniappan K."/>
            <person name="Ritter S."/>
            <person name="Mikhailova N."/>
            <person name="Chen I.-M."/>
            <person name="Stamatis D."/>
            <person name="Reddy T."/>
            <person name="O'Malley R."/>
            <person name="Daum C."/>
            <person name="Shapiro N."/>
            <person name="Ivanova N."/>
            <person name="Kyrpides N."/>
            <person name="Woyke T."/>
        </authorList>
    </citation>
    <scope>NUCLEOTIDE SEQUENCE</scope>
    <source>
        <strain evidence="2">DJ080</strain>
    </source>
</reference>
<feature type="domain" description="HNH endonuclease 5" evidence="1">
    <location>
        <begin position="3"/>
        <end position="55"/>
    </location>
</feature>
<accession>A0AAX0B2N6</accession>
<dbReference type="AlphaFoldDB" id="A0AAX0B2N6"/>
<dbReference type="Proteomes" id="UP001193748">
    <property type="component" value="Unassembled WGS sequence"/>
</dbReference>
<dbReference type="RefSeq" id="WP_173711225.1">
    <property type="nucleotide sequence ID" value="NZ_JABSWW010000001.1"/>
</dbReference>
<evidence type="ECO:0000313" key="2">
    <source>
        <dbReference type="EMBL" id="NRT89473.1"/>
    </source>
</evidence>
<dbReference type="InterPro" id="IPR029471">
    <property type="entry name" value="HNH_5"/>
</dbReference>
<comment type="caution">
    <text evidence="2">The sequence shown here is derived from an EMBL/GenBank/DDBJ whole genome shotgun (WGS) entry which is preliminary data.</text>
</comment>
<gene>
    <name evidence="2" type="ORF">B0H41_003152</name>
</gene>
<evidence type="ECO:0000313" key="3">
    <source>
        <dbReference type="Proteomes" id="UP001193748"/>
    </source>
</evidence>
<proteinExistence type="predicted"/>
<name>A0AAX0B2N6_CLOBE</name>
<dbReference type="EMBL" id="JABSWW010000001">
    <property type="protein sequence ID" value="NRT89473.1"/>
    <property type="molecule type" value="Genomic_DNA"/>
</dbReference>
<protein>
    <recommendedName>
        <fullName evidence="1">HNH endonuclease 5 domain-containing protein</fullName>
    </recommendedName>
</protein>
<reference evidence="2" key="2">
    <citation type="journal article" date="2022" name="Nat. Biotechnol.">
        <title>Carbon-negative production of acetone and isopropanol by gas fermentation at industrial pilot scale.</title>
        <authorList>
            <person name="Liew F.E."/>
            <person name="Nogle R."/>
            <person name="Abdalla T."/>
            <person name="Rasor B.J."/>
            <person name="Canter C."/>
            <person name="Jensen R.O."/>
            <person name="Wang L."/>
            <person name="Strutz J."/>
            <person name="Chirania P."/>
            <person name="De Tissera S."/>
            <person name="Mueller A.P."/>
            <person name="Ruan Z."/>
            <person name="Gao A."/>
            <person name="Tran L."/>
            <person name="Engle N.L."/>
            <person name="Bromley J.C."/>
            <person name="Daniell J."/>
            <person name="Conrado R."/>
            <person name="Tschaplinski T.J."/>
            <person name="Giannone R.J."/>
            <person name="Hettich R.L."/>
            <person name="Karim A.S."/>
            <person name="Simpson S.D."/>
            <person name="Brown S.D."/>
            <person name="Leang C."/>
            <person name="Jewett M.C."/>
            <person name="Kopke M."/>
        </authorList>
    </citation>
    <scope>NUCLEOTIDE SEQUENCE</scope>
    <source>
        <strain evidence="2">DJ080</strain>
    </source>
</reference>
<evidence type="ECO:0000259" key="1">
    <source>
        <dbReference type="Pfam" id="PF14279"/>
    </source>
</evidence>
<organism evidence="2 3">
    <name type="scientific">Clostridium beijerinckii</name>
    <name type="common">Clostridium MP</name>
    <dbReference type="NCBI Taxonomy" id="1520"/>
    <lineage>
        <taxon>Bacteria</taxon>
        <taxon>Bacillati</taxon>
        <taxon>Bacillota</taxon>
        <taxon>Clostridia</taxon>
        <taxon>Eubacteriales</taxon>
        <taxon>Clostridiaceae</taxon>
        <taxon>Clostridium</taxon>
    </lineage>
</organism>